<sequence length="230" mass="25776">MERHIQMFLKRLSYVSITIGTITFILLLLKTPDTCVAPDSPPKPHLRFPKSSCDSSPRELLPLHKKNKRLWSTKTWQNKVQSFSNFFRACYQMGLLHNDSKVLCVSAGAGHEVMALNQLGVADVTGIELLDSPPLVSRADPHNLPFFDDVFDLGFSAHFAKAMFPNRFVSEMERTVRAGGVCVVVVDECGDEEVREIVDLFTNSSFLGALNVTLTGLRMTRIIMKVQHLP</sequence>
<keyword evidence="4" id="KW-1185">Reference proteome</keyword>
<keyword evidence="1" id="KW-0472">Membrane</keyword>
<dbReference type="OrthoDB" id="682522at2759"/>
<keyword evidence="1" id="KW-1133">Transmembrane helix</keyword>
<dbReference type="InterPro" id="IPR013216">
    <property type="entry name" value="Methyltransf_11"/>
</dbReference>
<organism evidence="3 4">
    <name type="scientific">Prunus persica</name>
    <name type="common">Peach</name>
    <name type="synonym">Amygdalus persica</name>
    <dbReference type="NCBI Taxonomy" id="3760"/>
    <lineage>
        <taxon>Eukaryota</taxon>
        <taxon>Viridiplantae</taxon>
        <taxon>Streptophyta</taxon>
        <taxon>Embryophyta</taxon>
        <taxon>Tracheophyta</taxon>
        <taxon>Spermatophyta</taxon>
        <taxon>Magnoliopsida</taxon>
        <taxon>eudicotyledons</taxon>
        <taxon>Gunneridae</taxon>
        <taxon>Pentapetalae</taxon>
        <taxon>rosids</taxon>
        <taxon>fabids</taxon>
        <taxon>Rosales</taxon>
        <taxon>Rosaceae</taxon>
        <taxon>Amygdaloideae</taxon>
        <taxon>Amygdaleae</taxon>
        <taxon>Prunus</taxon>
    </lineage>
</organism>
<dbReference type="SUPFAM" id="SSF53335">
    <property type="entry name" value="S-adenosyl-L-methionine-dependent methyltransferases"/>
    <property type="match status" value="1"/>
</dbReference>
<keyword evidence="1" id="KW-0812">Transmembrane</keyword>
<proteinExistence type="predicted"/>
<dbReference type="STRING" id="3760.A0A251Q419"/>
<evidence type="ECO:0000259" key="2">
    <source>
        <dbReference type="Pfam" id="PF08241"/>
    </source>
</evidence>
<name>A0A251Q419_PRUPE</name>
<dbReference type="AlphaFoldDB" id="A0A251Q419"/>
<dbReference type="PANTHER" id="PTHR45085">
    <property type="entry name" value="F21J9.14"/>
    <property type="match status" value="1"/>
</dbReference>
<dbReference type="Gramene" id="ONI18569">
    <property type="protein sequence ID" value="ONI18569"/>
    <property type="gene ID" value="PRUPE_3G223700"/>
</dbReference>
<gene>
    <name evidence="3" type="ORF">PRUPE_3G223700</name>
</gene>
<dbReference type="Pfam" id="PF08241">
    <property type="entry name" value="Methyltransf_11"/>
    <property type="match status" value="1"/>
</dbReference>
<dbReference type="InterPro" id="IPR029063">
    <property type="entry name" value="SAM-dependent_MTases_sf"/>
</dbReference>
<feature type="domain" description="Methyltransferase type 11" evidence="2">
    <location>
        <begin position="103"/>
        <end position="184"/>
    </location>
</feature>
<accession>A0A251Q419</accession>
<protein>
    <recommendedName>
        <fullName evidence="2">Methyltransferase type 11 domain-containing protein</fullName>
    </recommendedName>
</protein>
<dbReference type="PANTHER" id="PTHR45085:SF3">
    <property type="entry name" value="S-ADENOSYL-L-METHIONINE-DEPENDENT METHYLTRANSFERASES SUPERFAMILY PROTEIN"/>
    <property type="match status" value="1"/>
</dbReference>
<dbReference type="Proteomes" id="UP000006882">
    <property type="component" value="Chromosome G3"/>
</dbReference>
<dbReference type="Gene3D" id="3.40.50.150">
    <property type="entry name" value="Vaccinia Virus protein VP39"/>
    <property type="match status" value="1"/>
</dbReference>
<dbReference type="GO" id="GO:0008757">
    <property type="term" value="F:S-adenosylmethionine-dependent methyltransferase activity"/>
    <property type="evidence" value="ECO:0007669"/>
    <property type="project" value="InterPro"/>
</dbReference>
<evidence type="ECO:0000256" key="1">
    <source>
        <dbReference type="SAM" id="Phobius"/>
    </source>
</evidence>
<reference evidence="3 4" key="1">
    <citation type="journal article" date="2013" name="Nat. Genet.">
        <title>The high-quality draft genome of peach (Prunus persica) identifies unique patterns of genetic diversity, domestication and genome evolution.</title>
        <authorList>
            <consortium name="International Peach Genome Initiative"/>
            <person name="Verde I."/>
            <person name="Abbott A.G."/>
            <person name="Scalabrin S."/>
            <person name="Jung S."/>
            <person name="Shu S."/>
            <person name="Marroni F."/>
            <person name="Zhebentyayeva T."/>
            <person name="Dettori M.T."/>
            <person name="Grimwood J."/>
            <person name="Cattonaro F."/>
            <person name="Zuccolo A."/>
            <person name="Rossini L."/>
            <person name="Jenkins J."/>
            <person name="Vendramin E."/>
            <person name="Meisel L.A."/>
            <person name="Decroocq V."/>
            <person name="Sosinski B."/>
            <person name="Prochnik S."/>
            <person name="Mitros T."/>
            <person name="Policriti A."/>
            <person name="Cipriani G."/>
            <person name="Dondini L."/>
            <person name="Ficklin S."/>
            <person name="Goodstein D.M."/>
            <person name="Xuan P."/>
            <person name="Del Fabbro C."/>
            <person name="Aramini V."/>
            <person name="Copetti D."/>
            <person name="Gonzalez S."/>
            <person name="Horner D.S."/>
            <person name="Falchi R."/>
            <person name="Lucas S."/>
            <person name="Mica E."/>
            <person name="Maldonado J."/>
            <person name="Lazzari B."/>
            <person name="Bielenberg D."/>
            <person name="Pirona R."/>
            <person name="Miculan M."/>
            <person name="Barakat A."/>
            <person name="Testolin R."/>
            <person name="Stella A."/>
            <person name="Tartarini S."/>
            <person name="Tonutti P."/>
            <person name="Arus P."/>
            <person name="Orellana A."/>
            <person name="Wells C."/>
            <person name="Main D."/>
            <person name="Vizzotto G."/>
            <person name="Silva H."/>
            <person name="Salamini F."/>
            <person name="Schmutz J."/>
            <person name="Morgante M."/>
            <person name="Rokhsar D.S."/>
        </authorList>
    </citation>
    <scope>NUCLEOTIDE SEQUENCE [LARGE SCALE GENOMIC DNA]</scope>
    <source>
        <strain evidence="4">cv. Nemared</strain>
    </source>
</reference>
<evidence type="ECO:0000313" key="4">
    <source>
        <dbReference type="Proteomes" id="UP000006882"/>
    </source>
</evidence>
<dbReference type="EMBL" id="CM007653">
    <property type="protein sequence ID" value="ONI18569.1"/>
    <property type="molecule type" value="Genomic_DNA"/>
</dbReference>
<feature type="transmembrane region" description="Helical" evidence="1">
    <location>
        <begin position="12"/>
        <end position="29"/>
    </location>
</feature>
<evidence type="ECO:0000313" key="3">
    <source>
        <dbReference type="EMBL" id="ONI18569.1"/>
    </source>
</evidence>